<dbReference type="SUPFAM" id="SSF48403">
    <property type="entry name" value="Ankyrin repeat"/>
    <property type="match status" value="1"/>
</dbReference>
<dbReference type="Proteomes" id="UP000291338">
    <property type="component" value="Unassembled WGS sequence"/>
</dbReference>
<evidence type="ECO:0000313" key="2">
    <source>
        <dbReference type="EMBL" id="RZQ51905.1"/>
    </source>
</evidence>
<dbReference type="EMBL" id="PPSX01000071">
    <property type="protein sequence ID" value="RZQ51905.1"/>
    <property type="molecule type" value="Genomic_DNA"/>
</dbReference>
<feature type="transmembrane region" description="Helical" evidence="1">
    <location>
        <begin position="351"/>
        <end position="370"/>
    </location>
</feature>
<sequence>MEKVLIWPAQYPLLLKGLAEQNGAFILDALEAWPECQTLTDEQGVESTILPPVFYLIWLKPLDPFEACHFQHIDEYEEEHRTYTEMLVSHFNQAGLDHQAIVLMLIQRLAQYSQINAQLNCVSYPDFFELLSDKAMAGVILWTIQDGVNLSPKQLLTCWRQDVLKEPLIALLPDCLQGLDETTQYLLAQTNTEEPVFDLLSHLIDEGEVKNLLEQALLNLITSEHVKQAELIEYIKQGARATLVDEHGKSAFMYAIEQGFVSIVEQLIDSQVLSQKDYKGNGLMHFAVLSNSSAMISLLFKHGCKAKVVNELGQTPYRLALKHGAFIAKKTLEQHGIKELSEHEQYNKIRLVHIFVAIVCFAFPLQLSLFFSDTFDYKSESLWLFSIISILLVILSRKIKNGALYPVKHHPWSLKLLYGKAYLSTSLQVLLSLLVLFTVLTS</sequence>
<evidence type="ECO:0000313" key="3">
    <source>
        <dbReference type="Proteomes" id="UP000291338"/>
    </source>
</evidence>
<accession>A0A4Q7IJV9</accession>
<keyword evidence="1" id="KW-0812">Transmembrane</keyword>
<proteinExistence type="predicted"/>
<name>A0A4Q7IJV9_9GAMM</name>
<dbReference type="RefSeq" id="WP_130256719.1">
    <property type="nucleotide sequence ID" value="NZ_PPSX01000071.1"/>
</dbReference>
<reference evidence="2 3" key="1">
    <citation type="submission" date="2018-01" db="EMBL/GenBank/DDBJ databases">
        <title>Co-occurrence of chitin degradation, pigmentation and bioactivity in marine Pseudoalteromonas.</title>
        <authorList>
            <person name="Paulsen S."/>
            <person name="Gram L."/>
            <person name="Machado H."/>
        </authorList>
    </citation>
    <scope>NUCLEOTIDE SEQUENCE [LARGE SCALE GENOMIC DNA]</scope>
    <source>
        <strain evidence="2 3">S3898</strain>
    </source>
</reference>
<gene>
    <name evidence="2" type="ORF">C1E23_17075</name>
</gene>
<feature type="transmembrane region" description="Helical" evidence="1">
    <location>
        <begin position="382"/>
        <end position="400"/>
    </location>
</feature>
<dbReference type="InterPro" id="IPR036770">
    <property type="entry name" value="Ankyrin_rpt-contain_sf"/>
</dbReference>
<dbReference type="Gene3D" id="1.25.40.20">
    <property type="entry name" value="Ankyrin repeat-containing domain"/>
    <property type="match status" value="1"/>
</dbReference>
<comment type="caution">
    <text evidence="2">The sequence shown here is derived from an EMBL/GenBank/DDBJ whole genome shotgun (WGS) entry which is preliminary data.</text>
</comment>
<organism evidence="2 3">
    <name type="scientific">Pseudoalteromonas phenolica</name>
    <dbReference type="NCBI Taxonomy" id="161398"/>
    <lineage>
        <taxon>Bacteria</taxon>
        <taxon>Pseudomonadati</taxon>
        <taxon>Pseudomonadota</taxon>
        <taxon>Gammaproteobacteria</taxon>
        <taxon>Alteromonadales</taxon>
        <taxon>Pseudoalteromonadaceae</taxon>
        <taxon>Pseudoalteromonas</taxon>
    </lineage>
</organism>
<evidence type="ECO:0000256" key="1">
    <source>
        <dbReference type="SAM" id="Phobius"/>
    </source>
</evidence>
<keyword evidence="1" id="KW-0472">Membrane</keyword>
<dbReference type="Pfam" id="PF12796">
    <property type="entry name" value="Ank_2"/>
    <property type="match status" value="1"/>
</dbReference>
<dbReference type="InterPro" id="IPR002110">
    <property type="entry name" value="Ankyrin_rpt"/>
</dbReference>
<protein>
    <submittedName>
        <fullName evidence="2">Ankyrin repeat domain-containing protein</fullName>
    </submittedName>
</protein>
<keyword evidence="1" id="KW-1133">Transmembrane helix</keyword>
<dbReference type="AlphaFoldDB" id="A0A4Q7IJV9"/>
<feature type="transmembrane region" description="Helical" evidence="1">
    <location>
        <begin position="421"/>
        <end position="440"/>
    </location>
</feature>